<evidence type="ECO:0000313" key="1">
    <source>
        <dbReference type="EMBL" id="CAE6727491.1"/>
    </source>
</evidence>
<organism evidence="1 2">
    <name type="scientific">Nitrospira defluvii</name>
    <dbReference type="NCBI Taxonomy" id="330214"/>
    <lineage>
        <taxon>Bacteria</taxon>
        <taxon>Pseudomonadati</taxon>
        <taxon>Nitrospirota</taxon>
        <taxon>Nitrospiria</taxon>
        <taxon>Nitrospirales</taxon>
        <taxon>Nitrospiraceae</taxon>
        <taxon>Nitrospira</taxon>
    </lineage>
</organism>
<comment type="caution">
    <text evidence="1">The sequence shown here is derived from an EMBL/GenBank/DDBJ whole genome shotgun (WGS) entry which is preliminary data.</text>
</comment>
<evidence type="ECO:0000313" key="2">
    <source>
        <dbReference type="Proteomes" id="UP000675880"/>
    </source>
</evidence>
<sequence length="89" mass="9936">MSQERFIAICCVCDNVRDDSAKGSPGEEWGPLSAYLSLHRLRSGEYRLTHAYCPSCSSKFSRRESSPVALTPPVTESLEPIRAESVYRP</sequence>
<proteinExistence type="predicted"/>
<dbReference type="Proteomes" id="UP000675880">
    <property type="component" value="Unassembled WGS sequence"/>
</dbReference>
<keyword evidence="2" id="KW-1185">Reference proteome</keyword>
<name>A0ABN7L2I6_9BACT</name>
<accession>A0ABN7L2I6</accession>
<dbReference type="EMBL" id="CAJNBJ010000002">
    <property type="protein sequence ID" value="CAE6727491.1"/>
    <property type="molecule type" value="Genomic_DNA"/>
</dbReference>
<reference evidence="1 2" key="1">
    <citation type="submission" date="2021-02" db="EMBL/GenBank/DDBJ databases">
        <authorList>
            <person name="Han P."/>
        </authorList>
    </citation>
    <scope>NUCLEOTIDE SEQUENCE [LARGE SCALE GENOMIC DNA]</scope>
    <source>
        <strain evidence="1">Candidatus Nitrospira sp. ZN2</strain>
    </source>
</reference>
<protein>
    <submittedName>
        <fullName evidence="1">Uncharacterized protein</fullName>
    </submittedName>
</protein>
<gene>
    <name evidence="1" type="ORF">NSPZN2_100179</name>
</gene>